<accession>A0A0W8FSU7</accession>
<organism evidence="1">
    <name type="scientific">hydrocarbon metagenome</name>
    <dbReference type="NCBI Taxonomy" id="938273"/>
    <lineage>
        <taxon>unclassified sequences</taxon>
        <taxon>metagenomes</taxon>
        <taxon>ecological metagenomes</taxon>
    </lineage>
</organism>
<dbReference type="AlphaFoldDB" id="A0A0W8FSU7"/>
<protein>
    <submittedName>
        <fullName evidence="1">Uncharacterized protein</fullName>
    </submittedName>
</protein>
<sequence length="56" mass="6880">MNNEALFYFLYQQQFFPYKTISQLVLGRKFLKKVDFDNFLVLLQIFLSLFFHQSIH</sequence>
<name>A0A0W8FSU7_9ZZZZ</name>
<proteinExistence type="predicted"/>
<comment type="caution">
    <text evidence="1">The sequence shown here is derived from an EMBL/GenBank/DDBJ whole genome shotgun (WGS) entry which is preliminary data.</text>
</comment>
<reference evidence="1" key="1">
    <citation type="journal article" date="2015" name="Proc. Natl. Acad. Sci. U.S.A.">
        <title>Networks of energetic and metabolic interactions define dynamics in microbial communities.</title>
        <authorList>
            <person name="Embree M."/>
            <person name="Liu J.K."/>
            <person name="Al-Bassam M.M."/>
            <person name="Zengler K."/>
        </authorList>
    </citation>
    <scope>NUCLEOTIDE SEQUENCE</scope>
</reference>
<dbReference type="EMBL" id="LNQE01000882">
    <property type="protein sequence ID" value="KUG23860.1"/>
    <property type="molecule type" value="Genomic_DNA"/>
</dbReference>
<gene>
    <name evidence="1" type="ORF">ASZ90_006345</name>
</gene>
<evidence type="ECO:0000313" key="1">
    <source>
        <dbReference type="EMBL" id="KUG23860.1"/>
    </source>
</evidence>